<keyword evidence="2" id="KW-1185">Reference proteome</keyword>
<dbReference type="RefSeq" id="WP_161012047.1">
    <property type="nucleotide sequence ID" value="NZ_WWCK01000001.1"/>
</dbReference>
<dbReference type="Pfam" id="PF05354">
    <property type="entry name" value="Phage_attach"/>
    <property type="match status" value="1"/>
</dbReference>
<accession>A0A7X4GLU9</accession>
<organism evidence="1 2">
    <name type="scientific">Duganella rivi</name>
    <dbReference type="NCBI Taxonomy" id="2666083"/>
    <lineage>
        <taxon>Bacteria</taxon>
        <taxon>Pseudomonadati</taxon>
        <taxon>Pseudomonadota</taxon>
        <taxon>Betaproteobacteria</taxon>
        <taxon>Burkholderiales</taxon>
        <taxon>Oxalobacteraceae</taxon>
        <taxon>Telluria group</taxon>
        <taxon>Duganella</taxon>
    </lineage>
</organism>
<dbReference type="InterPro" id="IPR053734">
    <property type="entry name" value="Phage_Head-Tail_Connect_sf"/>
</dbReference>
<dbReference type="AlphaFoldDB" id="A0A7X4GLU9"/>
<comment type="caution">
    <text evidence="1">The sequence shown here is derived from an EMBL/GenBank/DDBJ whole genome shotgun (WGS) entry which is preliminary data.</text>
</comment>
<dbReference type="Proteomes" id="UP000450012">
    <property type="component" value="Unassembled WGS sequence"/>
</dbReference>
<proteinExistence type="predicted"/>
<reference evidence="1 2" key="1">
    <citation type="submission" date="2019-12" db="EMBL/GenBank/DDBJ databases">
        <title>Novel species isolated from a subtropical stream in China.</title>
        <authorList>
            <person name="Lu H."/>
        </authorList>
    </citation>
    <scope>NUCLEOTIDE SEQUENCE [LARGE SCALE GENOMIC DNA]</scope>
    <source>
        <strain evidence="1 2">FT55W</strain>
    </source>
</reference>
<dbReference type="Gene3D" id="2.40.10.180">
    <property type="entry name" value="Phage tail proteins"/>
    <property type="match status" value="1"/>
</dbReference>
<evidence type="ECO:0000313" key="1">
    <source>
        <dbReference type="EMBL" id="MYM65435.1"/>
    </source>
</evidence>
<gene>
    <name evidence="1" type="ORF">GTP45_01130</name>
</gene>
<name>A0A7X4GLU9_9BURK</name>
<dbReference type="GO" id="GO:0019068">
    <property type="term" value="P:virion assembly"/>
    <property type="evidence" value="ECO:0007669"/>
    <property type="project" value="InterPro"/>
</dbReference>
<sequence length="100" mass="10640">MFELVEARINSAAMKKLSNATALINGEGVRVIFDAEYKVGMVGVVGIGASEPQMVIANEDVPLDFIGMELSINGAIWSVVDRHPDGQALAGLSVVVLEKR</sequence>
<dbReference type="EMBL" id="WWCK01000001">
    <property type="protein sequence ID" value="MYM65435.1"/>
    <property type="molecule type" value="Genomic_DNA"/>
</dbReference>
<dbReference type="InterPro" id="IPR008018">
    <property type="entry name" value="Phage_tail_attach_FII"/>
</dbReference>
<protein>
    <submittedName>
        <fullName evidence="1">Uncharacterized protein</fullName>
    </submittedName>
</protein>
<evidence type="ECO:0000313" key="2">
    <source>
        <dbReference type="Proteomes" id="UP000450012"/>
    </source>
</evidence>